<protein>
    <submittedName>
        <fullName evidence="3 6">Zinc finger C2H2 type</fullName>
    </submittedName>
</protein>
<proteinExistence type="predicted"/>
<evidence type="ECO:0000313" key="6">
    <source>
        <dbReference type="WBParaSite" id="EgrG_000743400"/>
    </source>
</evidence>
<dbReference type="GO" id="GO:0008270">
    <property type="term" value="F:zinc ion binding"/>
    <property type="evidence" value="ECO:0007669"/>
    <property type="project" value="UniProtKB-KW"/>
</dbReference>
<dbReference type="WBParaSite" id="EgrG_000743400">
    <property type="protein sequence ID" value="EgrG_000743400"/>
    <property type="gene ID" value="EgrG_000743400"/>
</dbReference>
<accession>U6ITA2</accession>
<sequence length="125" mass="14510">MDSYECVVCSASFRTNTLLRAHSLREHELNLHGYCPVCLTFRETTGLTLVHQKASNHNACCLCYGEFQRFDLLLSHFIEEHIAQGTEDSGTRLYCTECYVDYPTWDALLEHIHLSHLNIWLVLFE</sequence>
<evidence type="ECO:0000256" key="1">
    <source>
        <dbReference type="PROSITE-ProRule" id="PRU00042"/>
    </source>
</evidence>
<reference evidence="3 5" key="1">
    <citation type="journal article" date="2013" name="Nature">
        <title>The genomes of four tapeworm species reveal adaptations to parasitism.</title>
        <authorList>
            <person name="Tsai I.J."/>
            <person name="Zarowiecki M."/>
            <person name="Holroyd N."/>
            <person name="Garciarrubio A."/>
            <person name="Sanchez-Flores A."/>
            <person name="Brooks K.L."/>
            <person name="Tracey A."/>
            <person name="Bobes R.J."/>
            <person name="Fragoso G."/>
            <person name="Sciutto E."/>
            <person name="Aslett M."/>
            <person name="Beasley H."/>
            <person name="Bennett H.M."/>
            <person name="Cai J."/>
            <person name="Camicia F."/>
            <person name="Clark R."/>
            <person name="Cucher M."/>
            <person name="De Silva N."/>
            <person name="Day T.A."/>
            <person name="Deplazes P."/>
            <person name="Estrada K."/>
            <person name="Fernandez C."/>
            <person name="Holland P.W."/>
            <person name="Hou J."/>
            <person name="Hu S."/>
            <person name="Huckvale T."/>
            <person name="Hung S.S."/>
            <person name="Kamenetzky L."/>
            <person name="Keane J.A."/>
            <person name="Kiss F."/>
            <person name="Koziol U."/>
            <person name="Lambert O."/>
            <person name="Liu K."/>
            <person name="Luo X."/>
            <person name="Luo Y."/>
            <person name="Macchiaroli N."/>
            <person name="Nichol S."/>
            <person name="Paps J."/>
            <person name="Parkinson J."/>
            <person name="Pouchkina-Stantcheva N."/>
            <person name="Riddiford N."/>
            <person name="Rosenzvit M."/>
            <person name="Salinas G."/>
            <person name="Wasmuth J.D."/>
            <person name="Zamanian M."/>
            <person name="Zheng Y."/>
            <person name="Cai X."/>
            <person name="Soberon X."/>
            <person name="Olson P.D."/>
            <person name="Laclette J.P."/>
            <person name="Brehm K."/>
            <person name="Berriman M."/>
            <person name="Garciarrubio A."/>
            <person name="Bobes R.J."/>
            <person name="Fragoso G."/>
            <person name="Sanchez-Flores A."/>
            <person name="Estrada K."/>
            <person name="Cevallos M.A."/>
            <person name="Morett E."/>
            <person name="Gonzalez V."/>
            <person name="Portillo T."/>
            <person name="Ochoa-Leyva A."/>
            <person name="Jose M.V."/>
            <person name="Sciutto E."/>
            <person name="Landa A."/>
            <person name="Jimenez L."/>
            <person name="Valdes V."/>
            <person name="Carrero J.C."/>
            <person name="Larralde C."/>
            <person name="Morales-Montor J."/>
            <person name="Limon-Lason J."/>
            <person name="Soberon X."/>
            <person name="Laclette J.P."/>
        </authorList>
    </citation>
    <scope>NUCLEOTIDE SEQUENCE [LARGE SCALE GENOMIC DNA]</scope>
</reference>
<dbReference type="PROSITE" id="PS00028">
    <property type="entry name" value="ZINC_FINGER_C2H2_1"/>
    <property type="match status" value="1"/>
</dbReference>
<dbReference type="SMART" id="SM00355">
    <property type="entry name" value="ZnF_C2H2"/>
    <property type="match status" value="3"/>
</dbReference>
<evidence type="ECO:0000313" key="4">
    <source>
        <dbReference type="EMBL" id="CDS15033.1"/>
    </source>
</evidence>
<organism evidence="3">
    <name type="scientific">Echinococcus granulosus</name>
    <name type="common">Hydatid tapeworm</name>
    <dbReference type="NCBI Taxonomy" id="6210"/>
    <lineage>
        <taxon>Eukaryota</taxon>
        <taxon>Metazoa</taxon>
        <taxon>Spiralia</taxon>
        <taxon>Lophotrochozoa</taxon>
        <taxon>Platyhelminthes</taxon>
        <taxon>Cestoda</taxon>
        <taxon>Eucestoda</taxon>
        <taxon>Cyclophyllidea</taxon>
        <taxon>Taeniidae</taxon>
        <taxon>Echinococcus</taxon>
        <taxon>Echinococcus granulosus group</taxon>
    </lineage>
</organism>
<keyword evidence="1" id="KW-0479">Metal-binding</keyword>
<evidence type="ECO:0000313" key="5">
    <source>
        <dbReference type="Proteomes" id="UP000492820"/>
    </source>
</evidence>
<reference evidence="6 7" key="3">
    <citation type="submission" date="2020-10" db="UniProtKB">
        <authorList>
            <consortium name="WormBaseParasite"/>
        </authorList>
    </citation>
    <scope>IDENTIFICATION</scope>
</reference>
<dbReference type="InterPro" id="IPR013087">
    <property type="entry name" value="Znf_C2H2_type"/>
</dbReference>
<gene>
    <name evidence="3" type="ORF">EgrG_000743400</name>
    <name evidence="4" type="ORF">EgrG_000743450</name>
</gene>
<reference evidence="3" key="2">
    <citation type="submission" date="2014-06" db="EMBL/GenBank/DDBJ databases">
        <authorList>
            <person name="Aslett M."/>
        </authorList>
    </citation>
    <scope>NUCLEOTIDE SEQUENCE</scope>
</reference>
<dbReference type="Pfam" id="PF00096">
    <property type="entry name" value="zf-C2H2"/>
    <property type="match status" value="1"/>
</dbReference>
<feature type="domain" description="C2H2-type" evidence="2">
    <location>
        <begin position="4"/>
        <end position="27"/>
    </location>
</feature>
<evidence type="ECO:0000259" key="2">
    <source>
        <dbReference type="PROSITE" id="PS50157"/>
    </source>
</evidence>
<keyword evidence="1" id="KW-0862">Zinc</keyword>
<evidence type="ECO:0000313" key="3">
    <source>
        <dbReference type="EMBL" id="CDS15032.1"/>
    </source>
</evidence>
<dbReference type="WBParaSite" id="EgrG_000743450">
    <property type="protein sequence ID" value="EgrG_000743450"/>
    <property type="gene ID" value="EgrG_000743450"/>
</dbReference>
<dbReference type="EMBL" id="LK028576">
    <property type="protein sequence ID" value="CDS15032.1"/>
    <property type="molecule type" value="Genomic_DNA"/>
</dbReference>
<name>U6ITA2_ECHGR</name>
<dbReference type="AlphaFoldDB" id="U6ITA2"/>
<keyword evidence="1" id="KW-0863">Zinc-finger</keyword>
<evidence type="ECO:0000313" key="7">
    <source>
        <dbReference type="WBParaSite" id="EgrG_000743450"/>
    </source>
</evidence>
<dbReference type="PROSITE" id="PS50157">
    <property type="entry name" value="ZINC_FINGER_C2H2_2"/>
    <property type="match status" value="1"/>
</dbReference>
<dbReference type="EMBL" id="LK028576">
    <property type="protein sequence ID" value="CDS15033.1"/>
    <property type="molecule type" value="Genomic_DNA"/>
</dbReference>
<dbReference type="Proteomes" id="UP000492820">
    <property type="component" value="Unassembled WGS sequence"/>
</dbReference>